<reference evidence="4 5" key="1">
    <citation type="submission" date="2017-07" db="EMBL/GenBank/DDBJ databases">
        <title>Genomes of Fischerella (Mastigocladus) sp. strains.</title>
        <authorList>
            <person name="Miller S.R."/>
        </authorList>
    </citation>
    <scope>NUCLEOTIDE SEQUENCE [LARGE SCALE GENOMIC DNA]</scope>
    <source>
        <strain evidence="4 5">CCMEE 5268</strain>
    </source>
</reference>
<dbReference type="Proteomes" id="UP000235025">
    <property type="component" value="Unassembled WGS sequence"/>
</dbReference>
<dbReference type="RefSeq" id="WP_102171243.1">
    <property type="nucleotide sequence ID" value="NZ_NMQA01000022.1"/>
</dbReference>
<evidence type="ECO:0000259" key="2">
    <source>
        <dbReference type="Pfam" id="PF03235"/>
    </source>
</evidence>
<organism evidence="4 5">
    <name type="scientific">Fischerella thermalis CCMEE 5268</name>
    <dbReference type="NCBI Taxonomy" id="2019662"/>
    <lineage>
        <taxon>Bacteria</taxon>
        <taxon>Bacillati</taxon>
        <taxon>Cyanobacteriota</taxon>
        <taxon>Cyanophyceae</taxon>
        <taxon>Nostocales</taxon>
        <taxon>Hapalosiphonaceae</taxon>
        <taxon>Fischerella</taxon>
    </lineage>
</organism>
<evidence type="ECO:0000259" key="3">
    <source>
        <dbReference type="Pfam" id="PF07510"/>
    </source>
</evidence>
<dbReference type="Pfam" id="PF03235">
    <property type="entry name" value="GmrSD_N"/>
    <property type="match status" value="1"/>
</dbReference>
<feature type="domain" description="GmrSD restriction endonucleases N-terminal" evidence="2">
    <location>
        <begin position="15"/>
        <end position="247"/>
    </location>
</feature>
<dbReference type="AlphaFoldDB" id="A0A2N6KLG7"/>
<feature type="coiled-coil region" evidence="1">
    <location>
        <begin position="95"/>
        <end position="123"/>
    </location>
</feature>
<proteinExistence type="predicted"/>
<dbReference type="EMBL" id="NMQA01000022">
    <property type="protein sequence ID" value="PMB00685.1"/>
    <property type="molecule type" value="Genomic_DNA"/>
</dbReference>
<evidence type="ECO:0000313" key="4">
    <source>
        <dbReference type="EMBL" id="PMB00685.1"/>
    </source>
</evidence>
<evidence type="ECO:0000256" key="1">
    <source>
        <dbReference type="SAM" id="Coils"/>
    </source>
</evidence>
<dbReference type="PANTHER" id="PTHR35149">
    <property type="entry name" value="SLL5132 PROTEIN"/>
    <property type="match status" value="1"/>
</dbReference>
<dbReference type="InterPro" id="IPR011089">
    <property type="entry name" value="GmrSD_C"/>
</dbReference>
<protein>
    <recommendedName>
        <fullName evidence="6">DUF262 domain-containing protein</fullName>
    </recommendedName>
</protein>
<comment type="caution">
    <text evidence="4">The sequence shown here is derived from an EMBL/GenBank/DDBJ whole genome shotgun (WGS) entry which is preliminary data.</text>
</comment>
<sequence length="570" mass="66889">MARINLLDTRTTNFGDLIGHGKIYRVPPFQRDYSWNEENWEDLWQDILLLHNNPDSSHYMGALVLQRSSTSDKEFTIIDGQQRLATLSIIAIAVIEKIQKLVDQEEREEEKQANQERQEILKRTYLSDKDPRSLRYSSKIILNENNNDFYQSNLINLRRPLNIRSLSKSNQLLWQAFQYFSNHLGELEDVIQSGEKLVEFLTDTIARRLLFIQINVEDELNAYTVFETLNARGIELSSTDLLKNYLFSLFQGPDDLQEAQRQWKRIINTVQMEKFPEFLRYYLSLQQTRVRRERLFKVVREYVKNAQQAFELLDQLENYSSLFIALGNPYDEFWRDTPENPPYIRELELFRVKQAYPTLFAAYGKFSPGDFTRLLKLVCILSFRYTIVSSLNPNELETLYNKVAIAIAKGEITSPRHVFDNLRSVYVSDEKFLQDFSLLSISTRGQKKKLVRYILCKLEADASGIEVNEDSFSIEHILPESLSSEWQQNFSDTQLEEMVCRIGNLTPLEPPLNRQVGNESYPIKREVYQQSVYKLTRDILAEEWTPDTLATRQRGLAQRATHIWRSDFLS</sequence>
<evidence type="ECO:0000313" key="5">
    <source>
        <dbReference type="Proteomes" id="UP000235025"/>
    </source>
</evidence>
<name>A0A2N6KLG7_9CYAN</name>
<gene>
    <name evidence="4" type="ORF">CEN50_02085</name>
</gene>
<feature type="domain" description="GmrSD restriction endonucleases C-terminal" evidence="3">
    <location>
        <begin position="427"/>
        <end position="558"/>
    </location>
</feature>
<keyword evidence="1" id="KW-0175">Coiled coil</keyword>
<evidence type="ECO:0008006" key="6">
    <source>
        <dbReference type="Google" id="ProtNLM"/>
    </source>
</evidence>
<dbReference type="InterPro" id="IPR004919">
    <property type="entry name" value="GmrSD_N"/>
</dbReference>
<dbReference type="PANTHER" id="PTHR35149:SF2">
    <property type="entry name" value="DUF262 DOMAIN-CONTAINING PROTEIN"/>
    <property type="match status" value="1"/>
</dbReference>
<accession>A0A2N6KLG7</accession>
<dbReference type="Pfam" id="PF07510">
    <property type="entry name" value="GmrSD_C"/>
    <property type="match status" value="1"/>
</dbReference>